<dbReference type="HOGENOM" id="CLU_002435_3_1_1"/>
<evidence type="ECO:0008006" key="3">
    <source>
        <dbReference type="Google" id="ProtNLM"/>
    </source>
</evidence>
<dbReference type="AlphaFoldDB" id="A0A015K4G2"/>
<evidence type="ECO:0000313" key="1">
    <source>
        <dbReference type="EMBL" id="EXX74495.1"/>
    </source>
</evidence>
<dbReference type="EMBL" id="JEMT01012859">
    <property type="protein sequence ID" value="EXX74495.1"/>
    <property type="molecule type" value="Genomic_DNA"/>
</dbReference>
<evidence type="ECO:0000313" key="2">
    <source>
        <dbReference type="Proteomes" id="UP000022910"/>
    </source>
</evidence>
<protein>
    <recommendedName>
        <fullName evidence="3">Reverse transcriptase</fullName>
    </recommendedName>
</protein>
<keyword evidence="2" id="KW-1185">Reference proteome</keyword>
<comment type="caution">
    <text evidence="1">The sequence shown here is derived from an EMBL/GenBank/DDBJ whole genome shotgun (WGS) entry which is preliminary data.</text>
</comment>
<reference evidence="1 2" key="1">
    <citation type="submission" date="2014-02" db="EMBL/GenBank/DDBJ databases">
        <title>Single nucleus genome sequencing reveals high similarity among nuclei of an endomycorrhizal fungus.</title>
        <authorList>
            <person name="Lin K."/>
            <person name="Geurts R."/>
            <person name="Zhang Z."/>
            <person name="Limpens E."/>
            <person name="Saunders D.G."/>
            <person name="Mu D."/>
            <person name="Pang E."/>
            <person name="Cao H."/>
            <person name="Cha H."/>
            <person name="Lin T."/>
            <person name="Zhou Q."/>
            <person name="Shang Y."/>
            <person name="Li Y."/>
            <person name="Ivanov S."/>
            <person name="Sharma T."/>
            <person name="Velzen R.V."/>
            <person name="Ruijter N.D."/>
            <person name="Aanen D.K."/>
            <person name="Win J."/>
            <person name="Kamoun S."/>
            <person name="Bisseling T."/>
            <person name="Huang S."/>
        </authorList>
    </citation>
    <scope>NUCLEOTIDE SEQUENCE [LARGE SCALE GENOMIC DNA]</scope>
    <source>
        <strain evidence="2">DAOM197198w</strain>
    </source>
</reference>
<proteinExistence type="predicted"/>
<organism evidence="1 2">
    <name type="scientific">Rhizophagus irregularis (strain DAOM 197198w)</name>
    <name type="common">Glomus intraradices</name>
    <dbReference type="NCBI Taxonomy" id="1432141"/>
    <lineage>
        <taxon>Eukaryota</taxon>
        <taxon>Fungi</taxon>
        <taxon>Fungi incertae sedis</taxon>
        <taxon>Mucoromycota</taxon>
        <taxon>Glomeromycotina</taxon>
        <taxon>Glomeromycetes</taxon>
        <taxon>Glomerales</taxon>
        <taxon>Glomeraceae</taxon>
        <taxon>Rhizophagus</taxon>
    </lineage>
</organism>
<gene>
    <name evidence="1" type="ORF">RirG_050540</name>
</gene>
<name>A0A015K4G2_RHIIW</name>
<accession>A0A015K4G2</accession>
<dbReference type="Proteomes" id="UP000022910">
    <property type="component" value="Unassembled WGS sequence"/>
</dbReference>
<sequence>MLDSILNRKRKKIVLDKVLIKKDGQKQLCSTEKEITEAMIEHYQNAAGKKMNDGIAMSDRWQRQYAPKNDINTDWYNATVKEITEEEWMDTIQELTKDKAAGPSKVSNEELKHLGTNMKALTLKLANMCLQIGDIPGEWREALLYPIPKTI</sequence>